<keyword evidence="2" id="KW-1185">Reference proteome</keyword>
<protein>
    <submittedName>
        <fullName evidence="1">LamG domain-containing protein</fullName>
    </submittedName>
</protein>
<name>A0ABS3JJ75_9BACT</name>
<reference evidence="1 2" key="1">
    <citation type="submission" date="2021-03" db="EMBL/GenBank/DDBJ databases">
        <title>Fibrella sp. HMF5405 genome sequencing and assembly.</title>
        <authorList>
            <person name="Kang H."/>
            <person name="Kim H."/>
            <person name="Bae S."/>
            <person name="Joh K."/>
        </authorList>
    </citation>
    <scope>NUCLEOTIDE SEQUENCE [LARGE SCALE GENOMIC DNA]</scope>
    <source>
        <strain evidence="1 2">HMF5405</strain>
    </source>
</reference>
<dbReference type="EMBL" id="JAFMYW010000004">
    <property type="protein sequence ID" value="MBO0950065.1"/>
    <property type="molecule type" value="Genomic_DNA"/>
</dbReference>
<evidence type="ECO:0000313" key="1">
    <source>
        <dbReference type="EMBL" id="MBO0950065.1"/>
    </source>
</evidence>
<comment type="caution">
    <text evidence="1">The sequence shown here is derived from an EMBL/GenBank/DDBJ whole genome shotgun (WGS) entry which is preliminary data.</text>
</comment>
<dbReference type="Pfam" id="PF13385">
    <property type="entry name" value="Laminin_G_3"/>
    <property type="match status" value="1"/>
</dbReference>
<dbReference type="InterPro" id="IPR013320">
    <property type="entry name" value="ConA-like_dom_sf"/>
</dbReference>
<accession>A0ABS3JJ75</accession>
<evidence type="ECO:0000313" key="2">
    <source>
        <dbReference type="Proteomes" id="UP000664628"/>
    </source>
</evidence>
<organism evidence="1 2">
    <name type="scientific">Fibrella forsythiae</name>
    <dbReference type="NCBI Taxonomy" id="2817061"/>
    <lineage>
        <taxon>Bacteria</taxon>
        <taxon>Pseudomonadati</taxon>
        <taxon>Bacteroidota</taxon>
        <taxon>Cytophagia</taxon>
        <taxon>Cytophagales</taxon>
        <taxon>Spirosomataceae</taxon>
        <taxon>Fibrella</taxon>
    </lineage>
</organism>
<gene>
    <name evidence="1" type="ORF">J2I46_15820</name>
</gene>
<dbReference type="Gene3D" id="2.60.120.200">
    <property type="match status" value="1"/>
</dbReference>
<sequence length="349" mass="38340">MTSSFYVHASFFKRAAVVVGFLLSISYTTAYTFSSTPEHYTNLLVNSALTENLSLSPPLVPRVDTPPACLSVVSTRTGLWTDPTVWSCNQVPVYSDDVKILAGHVITIPIGTIARANRVKEEGVLVFASSSSTLRLGTALTDGLIAHYPFNGNANDASGNGHNGTVSGATLTTDRFGTPNKAYSFDGINDKIDIYTLVNFANSVDSEFSLSAWFKPDVNYNESTIRNSILSVPEGMFQLYYEQGRVFLEIWAQPHYVNFYSVPINFTTTAWNHVACSVKAGSPVKLYINGQGYVLGNAPTYMDKYNGVRTQIGYEPNYGFFMTGKLDDIRIYNRQLSPAEVQALKALTN</sequence>
<dbReference type="SUPFAM" id="SSF49899">
    <property type="entry name" value="Concanavalin A-like lectins/glucanases"/>
    <property type="match status" value="1"/>
</dbReference>
<dbReference type="RefSeq" id="WP_207330007.1">
    <property type="nucleotide sequence ID" value="NZ_JAFMYW010000004.1"/>
</dbReference>
<dbReference type="Proteomes" id="UP000664628">
    <property type="component" value="Unassembled WGS sequence"/>
</dbReference>
<proteinExistence type="predicted"/>